<proteinExistence type="predicted"/>
<dbReference type="EMBL" id="VEVO01000010">
    <property type="protein sequence ID" value="KAF0036599.1"/>
    <property type="molecule type" value="Genomic_DNA"/>
</dbReference>
<accession>A0A6A4SVA5</accession>
<comment type="caution">
    <text evidence="1">The sequence shown here is derived from an EMBL/GenBank/DDBJ whole genome shotgun (WGS) entry which is preliminary data.</text>
</comment>
<evidence type="ECO:0008006" key="3">
    <source>
        <dbReference type="Google" id="ProtNLM"/>
    </source>
</evidence>
<dbReference type="Proteomes" id="UP000438429">
    <property type="component" value="Unassembled WGS sequence"/>
</dbReference>
<dbReference type="Gene3D" id="2.40.70.10">
    <property type="entry name" value="Acid Proteases"/>
    <property type="match status" value="1"/>
</dbReference>
<protein>
    <recommendedName>
        <fullName evidence="3">Peptidase A2 domain-containing protein</fullName>
    </recommendedName>
</protein>
<organism evidence="1 2">
    <name type="scientific">Scophthalmus maximus</name>
    <name type="common">Turbot</name>
    <name type="synonym">Psetta maxima</name>
    <dbReference type="NCBI Taxonomy" id="52904"/>
    <lineage>
        <taxon>Eukaryota</taxon>
        <taxon>Metazoa</taxon>
        <taxon>Chordata</taxon>
        <taxon>Craniata</taxon>
        <taxon>Vertebrata</taxon>
        <taxon>Euteleostomi</taxon>
        <taxon>Actinopterygii</taxon>
        <taxon>Neopterygii</taxon>
        <taxon>Teleostei</taxon>
        <taxon>Neoteleostei</taxon>
        <taxon>Acanthomorphata</taxon>
        <taxon>Carangaria</taxon>
        <taxon>Pleuronectiformes</taxon>
        <taxon>Pleuronectoidei</taxon>
        <taxon>Scophthalmidae</taxon>
        <taxon>Scophthalmus</taxon>
    </lineage>
</organism>
<evidence type="ECO:0000313" key="2">
    <source>
        <dbReference type="Proteomes" id="UP000438429"/>
    </source>
</evidence>
<dbReference type="AlphaFoldDB" id="A0A6A4SVA5"/>
<name>A0A6A4SVA5_SCOMX</name>
<dbReference type="InterPro" id="IPR021109">
    <property type="entry name" value="Peptidase_aspartic_dom_sf"/>
</dbReference>
<dbReference type="SUPFAM" id="SSF50630">
    <property type="entry name" value="Acid proteases"/>
    <property type="match status" value="1"/>
</dbReference>
<evidence type="ECO:0000313" key="1">
    <source>
        <dbReference type="EMBL" id="KAF0036599.1"/>
    </source>
</evidence>
<gene>
    <name evidence="1" type="ORF">F2P81_011911</name>
</gene>
<reference evidence="1 2" key="1">
    <citation type="submission" date="2019-06" db="EMBL/GenBank/DDBJ databases">
        <title>Draft genomes of female and male turbot (Scophthalmus maximus).</title>
        <authorList>
            <person name="Xu H."/>
            <person name="Xu X.-W."/>
            <person name="Shao C."/>
            <person name="Chen S."/>
        </authorList>
    </citation>
    <scope>NUCLEOTIDE SEQUENCE [LARGE SCALE GENOMIC DNA]</scope>
    <source>
        <strain evidence="1">Ysfricsl-2016a</strain>
        <tissue evidence="1">Blood</tissue>
    </source>
</reference>
<sequence length="203" mass="21962">MLHRAPQLLRPTKRIGLKQHDDLFYENVILGGKVPVRAMLDSGSMACTLSSTVIPQLLEQAVLKTPAIEPTDVVLIRCGGSKTVPVGMCLLEVEAYACKVVVPTLVVEVQSDNLIIGSNLLRYLAHHLRLGRGLLDYGATAPGSDGDPQKELLSLVTDVEECVDGIPEKVGFCQNKESCHFGAYDRTLGLGQVAVAREWGVGW</sequence>